<evidence type="ECO:0000256" key="1">
    <source>
        <dbReference type="ARBA" id="ARBA00008891"/>
    </source>
</evidence>
<comment type="similarity">
    <text evidence="1">Belongs to the pectinesterase family.</text>
</comment>
<evidence type="ECO:0000313" key="6">
    <source>
        <dbReference type="Proteomes" id="UP001235343"/>
    </source>
</evidence>
<reference evidence="5 6" key="1">
    <citation type="submission" date="2023-06" db="EMBL/GenBank/DDBJ databases">
        <title>Aquibacillus rhizosphaerae LR5S19.</title>
        <authorList>
            <person name="Sun J.-Q."/>
        </authorList>
    </citation>
    <scope>NUCLEOTIDE SEQUENCE [LARGE SCALE GENOMIC DNA]</scope>
    <source>
        <strain evidence="5 6">LR5S19</strain>
    </source>
</reference>
<dbReference type="EMBL" id="JASTZU010000025">
    <property type="protein sequence ID" value="MDL4840272.1"/>
    <property type="molecule type" value="Genomic_DNA"/>
</dbReference>
<proteinExistence type="inferred from homology"/>
<dbReference type="RefSeq" id="WP_285931293.1">
    <property type="nucleotide sequence ID" value="NZ_JASTZU010000025.1"/>
</dbReference>
<evidence type="ECO:0000259" key="4">
    <source>
        <dbReference type="Pfam" id="PF01095"/>
    </source>
</evidence>
<evidence type="ECO:0000256" key="2">
    <source>
        <dbReference type="ARBA" id="ARBA00022801"/>
    </source>
</evidence>
<dbReference type="Pfam" id="PF01095">
    <property type="entry name" value="Pectinesterase"/>
    <property type="match status" value="1"/>
</dbReference>
<comment type="caution">
    <text evidence="5">The sequence shown here is derived from an EMBL/GenBank/DDBJ whole genome shotgun (WGS) entry which is preliminary data.</text>
</comment>
<dbReference type="InterPro" id="IPR012334">
    <property type="entry name" value="Pectin_lyas_fold"/>
</dbReference>
<dbReference type="InterPro" id="IPR011050">
    <property type="entry name" value="Pectin_lyase_fold/virulence"/>
</dbReference>
<keyword evidence="3" id="KW-0063">Aspartyl esterase</keyword>
<keyword evidence="6" id="KW-1185">Reference proteome</keyword>
<protein>
    <submittedName>
        <fullName evidence="5">Pectinesterase family protein</fullName>
    </submittedName>
</protein>
<evidence type="ECO:0000256" key="3">
    <source>
        <dbReference type="ARBA" id="ARBA00023085"/>
    </source>
</evidence>
<evidence type="ECO:0000313" key="5">
    <source>
        <dbReference type="EMBL" id="MDL4840272.1"/>
    </source>
</evidence>
<organism evidence="5 6">
    <name type="scientific">Aquibacillus rhizosphaerae</name>
    <dbReference type="NCBI Taxonomy" id="3051431"/>
    <lineage>
        <taxon>Bacteria</taxon>
        <taxon>Bacillati</taxon>
        <taxon>Bacillota</taxon>
        <taxon>Bacilli</taxon>
        <taxon>Bacillales</taxon>
        <taxon>Bacillaceae</taxon>
        <taxon>Aquibacillus</taxon>
    </lineage>
</organism>
<keyword evidence="2" id="KW-0378">Hydrolase</keyword>
<accession>A0ABT7L343</accession>
<dbReference type="PANTHER" id="PTHR31321:SF57">
    <property type="entry name" value="PECTINESTERASE 53-RELATED"/>
    <property type="match status" value="1"/>
</dbReference>
<sequence>MHKVFVAKNDNAVFQTIQDAIDSIRVFPLEDVTIHIADGIYYEKIIVPENKPNVHLIGESPENTILTFDDYAEKTDYFGNKLGTFRTATATIHADNFTLENITIENSAGFGKDIGQAVALYLSGDRCTINNTRLLGNQDTLYTSKGRQFFKDCYIEGHVDFIFGAATAVFEECEIHSLREGYVTAASTPKTQPYGFVFFNCKLTGEATADSVFLGRPWRPYAHTLFINCMLGKHIKLVGWDNWRNPNNEKTARYGEYNSLGPGSNQTHRIHWANQYHQKDTDLLTLKQIFTCSSQWLPNL</sequence>
<name>A0ABT7L343_9BACI</name>
<dbReference type="InterPro" id="IPR000070">
    <property type="entry name" value="Pectinesterase_cat"/>
</dbReference>
<dbReference type="SUPFAM" id="SSF51126">
    <property type="entry name" value="Pectin lyase-like"/>
    <property type="match status" value="1"/>
</dbReference>
<feature type="domain" description="Pectinesterase catalytic" evidence="4">
    <location>
        <begin position="4"/>
        <end position="277"/>
    </location>
</feature>
<dbReference type="Gene3D" id="2.160.20.10">
    <property type="entry name" value="Single-stranded right-handed beta-helix, Pectin lyase-like"/>
    <property type="match status" value="1"/>
</dbReference>
<gene>
    <name evidence="5" type="ORF">QQS35_07355</name>
</gene>
<dbReference type="PANTHER" id="PTHR31321">
    <property type="entry name" value="ACYL-COA THIOESTER HYDROLASE YBHC-RELATED"/>
    <property type="match status" value="1"/>
</dbReference>
<dbReference type="Proteomes" id="UP001235343">
    <property type="component" value="Unassembled WGS sequence"/>
</dbReference>